<dbReference type="AlphaFoldDB" id="A0ABC9XTH7"/>
<dbReference type="EMBL" id="BAAFJT010000029">
    <property type="protein sequence ID" value="GAB0200826.1"/>
    <property type="molecule type" value="Genomic_DNA"/>
</dbReference>
<protein>
    <submittedName>
        <fullName evidence="1">Proline-rich protein 22-like</fullName>
    </submittedName>
</protein>
<dbReference type="EMBL" id="BAAFJT010000029">
    <property type="protein sequence ID" value="GAB0200824.1"/>
    <property type="molecule type" value="Genomic_DNA"/>
</dbReference>
<sequence>MAPRSYLFDPRLFCIQWTSRNLPPPVTSKLGCSAASLLGAALWGNRGCGTLSAWAAPGIPLAPLNHQGSTVLPPCFPGYQHVERQFAQLSISDTAPPTGTALGSNIPPGSDVLLSHGAAPYIQAAEDPEGDTVLPEEMLLGCSLVSQEGPSSAHMPGDPGGTGGAIPHCDIGLISLPVELVSPDYSVPESTTAILSLEQLATIGMGPQEPWWDAGRVTPPS</sequence>
<gene>
    <name evidence="1" type="ORF">GRJ2_002547900</name>
    <name evidence="2" type="ORF">GRJ2_002548100</name>
</gene>
<organism evidence="1 3">
    <name type="scientific">Grus japonensis</name>
    <name type="common">Japanese crane</name>
    <name type="synonym">Red-crowned crane</name>
    <dbReference type="NCBI Taxonomy" id="30415"/>
    <lineage>
        <taxon>Eukaryota</taxon>
        <taxon>Metazoa</taxon>
        <taxon>Chordata</taxon>
        <taxon>Craniata</taxon>
        <taxon>Vertebrata</taxon>
        <taxon>Euteleostomi</taxon>
        <taxon>Archelosauria</taxon>
        <taxon>Archosauria</taxon>
        <taxon>Dinosauria</taxon>
        <taxon>Saurischia</taxon>
        <taxon>Theropoda</taxon>
        <taxon>Coelurosauria</taxon>
        <taxon>Aves</taxon>
        <taxon>Neognathae</taxon>
        <taxon>Neoaves</taxon>
        <taxon>Gruiformes</taxon>
        <taxon>Gruidae</taxon>
        <taxon>Grus</taxon>
    </lineage>
</organism>
<evidence type="ECO:0000313" key="1">
    <source>
        <dbReference type="EMBL" id="GAB0200824.1"/>
    </source>
</evidence>
<accession>A0ABC9XTH7</accession>
<evidence type="ECO:0000313" key="3">
    <source>
        <dbReference type="Proteomes" id="UP001623348"/>
    </source>
</evidence>
<dbReference type="Proteomes" id="UP001623348">
    <property type="component" value="Unassembled WGS sequence"/>
</dbReference>
<reference evidence="1 3" key="1">
    <citation type="submission" date="2024-06" db="EMBL/GenBank/DDBJ databases">
        <title>The draft genome of Grus japonensis, version 3.</title>
        <authorList>
            <person name="Nabeshima K."/>
            <person name="Suzuki S."/>
            <person name="Onuma M."/>
        </authorList>
    </citation>
    <scope>NUCLEOTIDE SEQUENCE [LARGE SCALE GENOMIC DNA]</scope>
    <source>
        <strain evidence="1 3">451A</strain>
    </source>
</reference>
<evidence type="ECO:0000313" key="2">
    <source>
        <dbReference type="EMBL" id="GAB0200826.1"/>
    </source>
</evidence>
<keyword evidence="3" id="KW-1185">Reference proteome</keyword>
<comment type="caution">
    <text evidence="1">The sequence shown here is derived from an EMBL/GenBank/DDBJ whole genome shotgun (WGS) entry which is preliminary data.</text>
</comment>
<name>A0ABC9XTH7_GRUJA</name>
<proteinExistence type="predicted"/>